<sequence>MKKKAIFLLFLSTVLACKNDKPKNSSLFSEDPSIFDLRFSNYKEIPQLEEYSKISDTTFFDKQINKEFRITEIKNDTSHLILFNELFYDNKDNEVYTILDTLALDNMQEGEFISIGYCDYQKLEMPQIVAKFRMMENDSLSEIKKAWLADPVKKAFKRIYELDSIGCEFQIIKEQYLKLP</sequence>
<evidence type="ECO:0008006" key="3">
    <source>
        <dbReference type="Google" id="ProtNLM"/>
    </source>
</evidence>
<organism evidence="1 2">
    <name type="scientific">Christiangramia antarctica</name>
    <dbReference type="NCBI Taxonomy" id="2058158"/>
    <lineage>
        <taxon>Bacteria</taxon>
        <taxon>Pseudomonadati</taxon>
        <taxon>Bacteroidota</taxon>
        <taxon>Flavobacteriia</taxon>
        <taxon>Flavobacteriales</taxon>
        <taxon>Flavobacteriaceae</taxon>
        <taxon>Christiangramia</taxon>
    </lineage>
</organism>
<dbReference type="EMBL" id="JBHUOJ010000025">
    <property type="protein sequence ID" value="MFD2833832.1"/>
    <property type="molecule type" value="Genomic_DNA"/>
</dbReference>
<accession>A0ABW5X5P3</accession>
<name>A0ABW5X5P3_9FLAO</name>
<keyword evidence="2" id="KW-1185">Reference proteome</keyword>
<dbReference type="Proteomes" id="UP001597438">
    <property type="component" value="Unassembled WGS sequence"/>
</dbReference>
<proteinExistence type="predicted"/>
<dbReference type="PROSITE" id="PS51257">
    <property type="entry name" value="PROKAR_LIPOPROTEIN"/>
    <property type="match status" value="1"/>
</dbReference>
<evidence type="ECO:0000313" key="1">
    <source>
        <dbReference type="EMBL" id="MFD2833832.1"/>
    </source>
</evidence>
<reference evidence="2" key="1">
    <citation type="journal article" date="2019" name="Int. J. Syst. Evol. Microbiol.">
        <title>The Global Catalogue of Microorganisms (GCM) 10K type strain sequencing project: providing services to taxonomists for standard genome sequencing and annotation.</title>
        <authorList>
            <consortium name="The Broad Institute Genomics Platform"/>
            <consortium name="The Broad Institute Genome Sequencing Center for Infectious Disease"/>
            <person name="Wu L."/>
            <person name="Ma J."/>
        </authorList>
    </citation>
    <scope>NUCLEOTIDE SEQUENCE [LARGE SCALE GENOMIC DNA]</scope>
    <source>
        <strain evidence="2">KCTC 52925</strain>
    </source>
</reference>
<evidence type="ECO:0000313" key="2">
    <source>
        <dbReference type="Proteomes" id="UP001597438"/>
    </source>
</evidence>
<gene>
    <name evidence="1" type="ORF">ACFSYS_11070</name>
</gene>
<dbReference type="RefSeq" id="WP_251743135.1">
    <property type="nucleotide sequence ID" value="NZ_JBHUOJ010000025.1"/>
</dbReference>
<protein>
    <recommendedName>
        <fullName evidence="3">Lipoprotein</fullName>
    </recommendedName>
</protein>
<comment type="caution">
    <text evidence="1">The sequence shown here is derived from an EMBL/GenBank/DDBJ whole genome shotgun (WGS) entry which is preliminary data.</text>
</comment>